<comment type="subcellular location">
    <subcellularLocation>
        <location evidence="1">Fimbrium</location>
    </subcellularLocation>
</comment>
<dbReference type="InterPro" id="IPR029141">
    <property type="entry name" value="FimA_N"/>
</dbReference>
<evidence type="ECO:0000313" key="6">
    <source>
        <dbReference type="EMBL" id="SEF67332.1"/>
    </source>
</evidence>
<feature type="domain" description="Major fimbrial subunit protein N-terminal" evidence="5">
    <location>
        <begin position="39"/>
        <end position="171"/>
    </location>
</feature>
<dbReference type="EMBL" id="FNVS01000004">
    <property type="protein sequence ID" value="SEF67332.1"/>
    <property type="molecule type" value="Genomic_DNA"/>
</dbReference>
<comment type="similarity">
    <text evidence="2">Belongs to the bacteroidetes fimbrillin superfamily. FimA/Mfa1 family.</text>
</comment>
<dbReference type="PROSITE" id="PS51257">
    <property type="entry name" value="PROKAR_LIPOPROTEIN"/>
    <property type="match status" value="1"/>
</dbReference>
<evidence type="ECO:0000256" key="2">
    <source>
        <dbReference type="ARBA" id="ARBA00006011"/>
    </source>
</evidence>
<keyword evidence="7" id="KW-1185">Reference proteome</keyword>
<sequence length="916" mass="103270">MKQYIYIVLLIIGGYFIVSCNEDALVEKGETYEEGIPVTLSLSFMPNTPEVITRATGENQDQYADRVSDITVFAFNTSGDRIGYQSFSLDATGEGVLTGFKTLSGTNYIYAVANLESANYTKLAAKLKDCITKEQFLSATADLSQQAIDLIDGKFLMAGIYDDSVASEGNTMGSVSISSTAKTLAGKIWLHRVVASVSFQIVSKIPGNGSFTPQTWQVAEIPDKCYLFEREEDFNGDISYFSAQEYPFAVGQKGFTFYMMENRKTLSESISYKERYSKKPENATYIILKGYYKGPADKYQDFDPGKKPSTSQVEGDVTYYIPLGEASYGGSSASNLEDYKTIRNTRYTYNVKVKGINDIVLEVVKKEPTSVADGNFIYTEATQPIQLCDAHYEARVLTFTKADIIGTDAKWKPTYKVKTPVNDFQVLGPDDNSADLDDNWIHFVVNNDNDTQKANYPGDGSSSLLTIKQLVEKLKNEDSYTNNKLVVTAFVDEYYYDNLNWWEFANKPNREMLILCKTKFYSDSVNSSSLTDAAYVISQRSIQTYYSTDGTSEYAIGIEWVNETDMFEKFAVSNNGNGKYSYGNPYGWGQTTDGRANMIRELTVLSHSEVRWPNWNSVPYLSGNLSNYTKAYNACMSRNRNMGNISDQVKENEIKWFLPSLSQYQDFVMGQDAYDPAAILFPANSENTLHYYANSKGAEAENFRNILWAEEGISTSDYAEYEKRHRHSVRCARYLGRIDKPDDSKIQIWSKSKKIYNGENYDKLELRYMDKKALRSSSDGGNQLAMHTELSENTKPYKSFLIYNENKTGGKWSDVNGVSPNYIPKTEEQGGCPKGWRIPNQRELTLLVRALDISKGTSGNYMNYVARTKFSGKNNSGKDYLGRTCEGFFFSEGGLGITRTTDTRYGFVRCVRDCVE</sequence>
<dbReference type="RefSeq" id="WP_103982761.1">
    <property type="nucleotide sequence ID" value="NZ_FNVS01000004.1"/>
</dbReference>
<accession>A0A8G2BV57</accession>
<comment type="caution">
    <text evidence="6">The sequence shown here is derived from an EMBL/GenBank/DDBJ whole genome shotgun (WGS) entry which is preliminary data.</text>
</comment>
<dbReference type="Proteomes" id="UP000236725">
    <property type="component" value="Unassembled WGS sequence"/>
</dbReference>
<evidence type="ECO:0000256" key="1">
    <source>
        <dbReference type="ARBA" id="ARBA00004561"/>
    </source>
</evidence>
<gene>
    <name evidence="6" type="ORF">SAMN05444001_104141</name>
</gene>
<proteinExistence type="inferred from homology"/>
<reference evidence="6 7" key="1">
    <citation type="submission" date="2016-10" db="EMBL/GenBank/DDBJ databases">
        <authorList>
            <person name="Varghese N."/>
            <person name="Submissions S."/>
        </authorList>
    </citation>
    <scope>NUCLEOTIDE SEQUENCE [LARGE SCALE GENOMIC DNA]</scope>
    <source>
        <strain evidence="6 7">DSM 29073</strain>
    </source>
</reference>
<protein>
    <recommendedName>
        <fullName evidence="5">Major fimbrial subunit protein N-terminal domain-containing protein</fullName>
    </recommendedName>
</protein>
<evidence type="ECO:0000256" key="4">
    <source>
        <dbReference type="ARBA" id="ARBA00023263"/>
    </source>
</evidence>
<name>A0A8G2BV57_9BACT</name>
<evidence type="ECO:0000256" key="3">
    <source>
        <dbReference type="ARBA" id="ARBA00022729"/>
    </source>
</evidence>
<organism evidence="6 7">
    <name type="scientific">Parabacteroides chinchillae</name>
    <dbReference type="NCBI Taxonomy" id="871327"/>
    <lineage>
        <taxon>Bacteria</taxon>
        <taxon>Pseudomonadati</taxon>
        <taxon>Bacteroidota</taxon>
        <taxon>Bacteroidia</taxon>
        <taxon>Bacteroidales</taxon>
        <taxon>Tannerellaceae</taxon>
        <taxon>Parabacteroides</taxon>
    </lineage>
</organism>
<dbReference type="AlphaFoldDB" id="A0A8G2BV57"/>
<dbReference type="Gene3D" id="2.60.40.2580">
    <property type="match status" value="1"/>
</dbReference>
<keyword evidence="4" id="KW-0281">Fimbrium</keyword>
<evidence type="ECO:0000313" key="7">
    <source>
        <dbReference type="Proteomes" id="UP000236725"/>
    </source>
</evidence>
<dbReference type="GO" id="GO:0009289">
    <property type="term" value="C:pilus"/>
    <property type="evidence" value="ECO:0007669"/>
    <property type="project" value="UniProtKB-SubCell"/>
</dbReference>
<evidence type="ECO:0000259" key="5">
    <source>
        <dbReference type="Pfam" id="PF06321"/>
    </source>
</evidence>
<keyword evidence="3" id="KW-0732">Signal</keyword>
<dbReference type="Pfam" id="PF06321">
    <property type="entry name" value="P_gingi_FimA"/>
    <property type="match status" value="1"/>
</dbReference>